<dbReference type="WBParaSite" id="ACOC_0000818001-mRNA-1">
    <property type="protein sequence ID" value="ACOC_0000818001-mRNA-1"/>
    <property type="gene ID" value="ACOC_0000818001"/>
</dbReference>
<sequence length="128" mass="14998">MYSVACSISSELFMIFGYINNAWLIVYRPDSSEQFSSLVRRSPQERRSGWRLKRLFWRNGYTTRNNLHGVWLVCSFYLFPVTFCATRDLIKCHRLTHRSTSWTGARSVAGIEVGILLLYSSWFFGVPR</sequence>
<dbReference type="AlphaFoldDB" id="A0A0R3PRN0"/>
<keyword evidence="1" id="KW-0812">Transmembrane</keyword>
<protein>
    <submittedName>
        <fullName evidence="4">7TM_GPCR_Srx domain-containing protein</fullName>
    </submittedName>
</protein>
<keyword evidence="1" id="KW-0472">Membrane</keyword>
<feature type="transmembrane region" description="Helical" evidence="1">
    <location>
        <begin position="67"/>
        <end position="86"/>
    </location>
</feature>
<dbReference type="EMBL" id="UYYA01004126">
    <property type="protein sequence ID" value="VDM59766.1"/>
    <property type="molecule type" value="Genomic_DNA"/>
</dbReference>
<reference evidence="4" key="1">
    <citation type="submission" date="2017-02" db="UniProtKB">
        <authorList>
            <consortium name="WormBaseParasite"/>
        </authorList>
    </citation>
    <scope>IDENTIFICATION</scope>
</reference>
<evidence type="ECO:0000313" key="2">
    <source>
        <dbReference type="EMBL" id="VDM59766.1"/>
    </source>
</evidence>
<gene>
    <name evidence="2" type="ORF">ACOC_LOCUS8181</name>
</gene>
<keyword evidence="3" id="KW-1185">Reference proteome</keyword>
<evidence type="ECO:0000256" key="1">
    <source>
        <dbReference type="SAM" id="Phobius"/>
    </source>
</evidence>
<feature type="transmembrane region" description="Helical" evidence="1">
    <location>
        <begin position="107"/>
        <end position="125"/>
    </location>
</feature>
<organism evidence="4">
    <name type="scientific">Angiostrongylus costaricensis</name>
    <name type="common">Nematode worm</name>
    <dbReference type="NCBI Taxonomy" id="334426"/>
    <lineage>
        <taxon>Eukaryota</taxon>
        <taxon>Metazoa</taxon>
        <taxon>Ecdysozoa</taxon>
        <taxon>Nematoda</taxon>
        <taxon>Chromadorea</taxon>
        <taxon>Rhabditida</taxon>
        <taxon>Rhabditina</taxon>
        <taxon>Rhabditomorpha</taxon>
        <taxon>Strongyloidea</taxon>
        <taxon>Metastrongylidae</taxon>
        <taxon>Angiostrongylus</taxon>
    </lineage>
</organism>
<feature type="transmembrane region" description="Helical" evidence="1">
    <location>
        <begin position="12"/>
        <end position="29"/>
    </location>
</feature>
<proteinExistence type="predicted"/>
<keyword evidence="1" id="KW-1133">Transmembrane helix</keyword>
<dbReference type="OrthoDB" id="5794450at2759"/>
<accession>A0A0R3PRN0</accession>
<evidence type="ECO:0000313" key="4">
    <source>
        <dbReference type="WBParaSite" id="ACOC_0000818001-mRNA-1"/>
    </source>
</evidence>
<evidence type="ECO:0000313" key="3">
    <source>
        <dbReference type="Proteomes" id="UP000267027"/>
    </source>
</evidence>
<name>A0A0R3PRN0_ANGCS</name>
<reference evidence="2 3" key="2">
    <citation type="submission" date="2018-11" db="EMBL/GenBank/DDBJ databases">
        <authorList>
            <consortium name="Pathogen Informatics"/>
        </authorList>
    </citation>
    <scope>NUCLEOTIDE SEQUENCE [LARGE SCALE GENOMIC DNA]</scope>
    <source>
        <strain evidence="2 3">Costa Rica</strain>
    </source>
</reference>
<dbReference type="Proteomes" id="UP000267027">
    <property type="component" value="Unassembled WGS sequence"/>
</dbReference>